<feature type="transmembrane region" description="Helical" evidence="6">
    <location>
        <begin position="279"/>
        <end position="299"/>
    </location>
</feature>
<evidence type="ECO:0000259" key="7">
    <source>
        <dbReference type="PROSITE" id="PS50928"/>
    </source>
</evidence>
<feature type="domain" description="ABC transmembrane type-1" evidence="7">
    <location>
        <begin position="84"/>
        <end position="303"/>
    </location>
</feature>
<evidence type="ECO:0000256" key="1">
    <source>
        <dbReference type="ARBA" id="ARBA00004141"/>
    </source>
</evidence>
<dbReference type="Pfam" id="PF00528">
    <property type="entry name" value="BPD_transp_1"/>
    <property type="match status" value="1"/>
</dbReference>
<dbReference type="PANTHER" id="PTHR43839:SF3">
    <property type="entry name" value="OLIGOPEPTIDE ABC TRANSPORTER, PERMEASE PROTEIN"/>
    <property type="match status" value="1"/>
</dbReference>
<dbReference type="Gene3D" id="1.10.3720.10">
    <property type="entry name" value="MetI-like"/>
    <property type="match status" value="1"/>
</dbReference>
<keyword evidence="5 6" id="KW-0472">Membrane</keyword>
<dbReference type="GO" id="GO:0055085">
    <property type="term" value="P:transmembrane transport"/>
    <property type="evidence" value="ECO:0007669"/>
    <property type="project" value="InterPro"/>
</dbReference>
<gene>
    <name evidence="8" type="ORF">FCL54_06495</name>
</gene>
<keyword evidence="9" id="KW-1185">Reference proteome</keyword>
<evidence type="ECO:0000256" key="5">
    <source>
        <dbReference type="ARBA" id="ARBA00023136"/>
    </source>
</evidence>
<dbReference type="AlphaFoldDB" id="A0A5R9FBB8"/>
<comment type="caution">
    <text evidence="8">The sequence shown here is derived from an EMBL/GenBank/DDBJ whole genome shotgun (WGS) entry which is preliminary data.</text>
</comment>
<dbReference type="InterPro" id="IPR000515">
    <property type="entry name" value="MetI-like"/>
</dbReference>
<feature type="transmembrane region" description="Helical" evidence="6">
    <location>
        <begin position="82"/>
        <end position="104"/>
    </location>
</feature>
<dbReference type="InterPro" id="IPR035906">
    <property type="entry name" value="MetI-like_sf"/>
</dbReference>
<feature type="transmembrane region" description="Helical" evidence="6">
    <location>
        <begin position="12"/>
        <end position="31"/>
    </location>
</feature>
<accession>A0A5R9FBB8</accession>
<evidence type="ECO:0000256" key="6">
    <source>
        <dbReference type="RuleBase" id="RU363032"/>
    </source>
</evidence>
<proteinExistence type="inferred from homology"/>
<dbReference type="PANTHER" id="PTHR43839">
    <property type="entry name" value="OPPC IN A BINDING PROTEIN-DEPENDENT TRANSPORT SYSTEM"/>
    <property type="match status" value="1"/>
</dbReference>
<dbReference type="RefSeq" id="WP_138124451.1">
    <property type="nucleotide sequence ID" value="NZ_SWLG01000004.1"/>
</dbReference>
<dbReference type="SUPFAM" id="SSF161098">
    <property type="entry name" value="MetI-like"/>
    <property type="match status" value="1"/>
</dbReference>
<keyword evidence="3 6" id="KW-0812">Transmembrane</keyword>
<evidence type="ECO:0000256" key="2">
    <source>
        <dbReference type="ARBA" id="ARBA00022448"/>
    </source>
</evidence>
<comment type="subcellular location">
    <subcellularLocation>
        <location evidence="6">Cell membrane</location>
        <topology evidence="6">Multi-pass membrane protein</topology>
    </subcellularLocation>
    <subcellularLocation>
        <location evidence="1">Membrane</location>
        <topology evidence="1">Multi-pass membrane protein</topology>
    </subcellularLocation>
</comment>
<dbReference type="GO" id="GO:0005886">
    <property type="term" value="C:plasma membrane"/>
    <property type="evidence" value="ECO:0007669"/>
    <property type="project" value="UniProtKB-SubCell"/>
</dbReference>
<dbReference type="Proteomes" id="UP000308230">
    <property type="component" value="Unassembled WGS sequence"/>
</dbReference>
<dbReference type="EMBL" id="SWLG01000004">
    <property type="protein sequence ID" value="TLS38183.1"/>
    <property type="molecule type" value="Genomic_DNA"/>
</dbReference>
<evidence type="ECO:0000256" key="4">
    <source>
        <dbReference type="ARBA" id="ARBA00022989"/>
    </source>
</evidence>
<dbReference type="PROSITE" id="PS50928">
    <property type="entry name" value="ABC_TM1"/>
    <property type="match status" value="1"/>
</dbReference>
<protein>
    <submittedName>
        <fullName evidence="8">ABC transporter permease subunit</fullName>
    </submittedName>
</protein>
<keyword evidence="4 6" id="KW-1133">Transmembrane helix</keyword>
<sequence length="349" mass="39167">MIKRLLRQPLFLLGFILVSFLLIGSILYHYIGGDVLPKTELKYDSDGMLVGKPPFTPLETKPLGTDNYGYHLWEQILIGAKYTIGAALIIAVLRVLLSFVFGVVSGTYFKKGMEKLSGLIDSIQYVPISLLAYFLLLTVLNENGAIGAFEYSFAERVVFQIVLLTVIAIPSTTLLISNETNSVWKKEFIESARTIGGNRFHILIKHILPHLYPRLTIVFIQQVVSALLLLLHLGLLKLFFGGTNIQFGITGNAEDFLSTTYEWSGLIGSTWRYLTITPWVPLSPIAFFAVTILGFNLMLQAIKQTLDREDSPGTSRKNHFRDASLSVPVPKDEKFEFIYETELHEASNQ</sequence>
<dbReference type="CDD" id="cd06261">
    <property type="entry name" value="TM_PBP2"/>
    <property type="match status" value="1"/>
</dbReference>
<keyword evidence="2 6" id="KW-0813">Transport</keyword>
<feature type="transmembrane region" description="Helical" evidence="6">
    <location>
        <begin position="215"/>
        <end position="235"/>
    </location>
</feature>
<feature type="transmembrane region" description="Helical" evidence="6">
    <location>
        <begin position="116"/>
        <end position="137"/>
    </location>
</feature>
<evidence type="ECO:0000313" key="9">
    <source>
        <dbReference type="Proteomes" id="UP000308230"/>
    </source>
</evidence>
<organism evidence="8 9">
    <name type="scientific">Exobacillus caeni</name>
    <dbReference type="NCBI Taxonomy" id="2574798"/>
    <lineage>
        <taxon>Bacteria</taxon>
        <taxon>Bacillati</taxon>
        <taxon>Bacillota</taxon>
        <taxon>Bacilli</taxon>
        <taxon>Bacillales</taxon>
        <taxon>Guptibacillaceae</taxon>
        <taxon>Exobacillus</taxon>
    </lineage>
</organism>
<comment type="similarity">
    <text evidence="6">Belongs to the binding-protein-dependent transport system permease family.</text>
</comment>
<feature type="transmembrane region" description="Helical" evidence="6">
    <location>
        <begin position="157"/>
        <end position="176"/>
    </location>
</feature>
<evidence type="ECO:0000256" key="3">
    <source>
        <dbReference type="ARBA" id="ARBA00022692"/>
    </source>
</evidence>
<dbReference type="OrthoDB" id="2351941at2"/>
<reference evidence="8 9" key="1">
    <citation type="submission" date="2019-04" db="EMBL/GenBank/DDBJ databases">
        <title>Bacillus caeni sp. nov., a bacterium isolated from mangrove sediment.</title>
        <authorList>
            <person name="Huang H."/>
            <person name="Mo K."/>
            <person name="Hu Y."/>
        </authorList>
    </citation>
    <scope>NUCLEOTIDE SEQUENCE [LARGE SCALE GENOMIC DNA]</scope>
    <source>
        <strain evidence="8 9">HB172195</strain>
    </source>
</reference>
<name>A0A5R9FBB8_9BACL</name>
<evidence type="ECO:0000313" key="8">
    <source>
        <dbReference type="EMBL" id="TLS38183.1"/>
    </source>
</evidence>